<dbReference type="EMBL" id="LGRX02019768">
    <property type="protein sequence ID" value="KAK3258155.1"/>
    <property type="molecule type" value="Genomic_DNA"/>
</dbReference>
<reference evidence="1 2" key="1">
    <citation type="journal article" date="2015" name="Genome Biol. Evol.">
        <title>Comparative Genomics of a Bacterivorous Green Alga Reveals Evolutionary Causalities and Consequences of Phago-Mixotrophic Mode of Nutrition.</title>
        <authorList>
            <person name="Burns J.A."/>
            <person name="Paasch A."/>
            <person name="Narechania A."/>
            <person name="Kim E."/>
        </authorList>
    </citation>
    <scope>NUCLEOTIDE SEQUENCE [LARGE SCALE GENOMIC DNA]</scope>
    <source>
        <strain evidence="1 2">PLY_AMNH</strain>
    </source>
</reference>
<organism evidence="1 2">
    <name type="scientific">Cymbomonas tetramitiformis</name>
    <dbReference type="NCBI Taxonomy" id="36881"/>
    <lineage>
        <taxon>Eukaryota</taxon>
        <taxon>Viridiplantae</taxon>
        <taxon>Chlorophyta</taxon>
        <taxon>Pyramimonadophyceae</taxon>
        <taxon>Pyramimonadales</taxon>
        <taxon>Pyramimonadaceae</taxon>
        <taxon>Cymbomonas</taxon>
    </lineage>
</organism>
<name>A0AAE0KRV1_9CHLO</name>
<evidence type="ECO:0000313" key="1">
    <source>
        <dbReference type="EMBL" id="KAK3258155.1"/>
    </source>
</evidence>
<dbReference type="Proteomes" id="UP001190700">
    <property type="component" value="Unassembled WGS sequence"/>
</dbReference>
<keyword evidence="2" id="KW-1185">Reference proteome</keyword>
<sequence length="195" mass="21167">MQPRQQHRLLLHSPLEPGGSAAAIFVAAIRTLIRARFDENVAKHVAKKGLGGKDSRFMGNEDNAATIFAKLVPARQKAFTAEGLAFTTIFTLDDATVTMSVESNRLLFSTFELLVHPTSPAVDRLEASSLAFPQDGKRVLLEFALRLLHTDAPFQGTSDLLGVKVLANEDPQEAIADFSGALTAARHRGTLMTTR</sequence>
<proteinExistence type="predicted"/>
<comment type="caution">
    <text evidence="1">The sequence shown here is derived from an EMBL/GenBank/DDBJ whole genome shotgun (WGS) entry which is preliminary data.</text>
</comment>
<accession>A0AAE0KRV1</accession>
<protein>
    <submittedName>
        <fullName evidence="1">Uncharacterized protein</fullName>
    </submittedName>
</protein>
<dbReference type="AlphaFoldDB" id="A0AAE0KRV1"/>
<gene>
    <name evidence="1" type="ORF">CYMTET_32787</name>
</gene>
<evidence type="ECO:0000313" key="2">
    <source>
        <dbReference type="Proteomes" id="UP001190700"/>
    </source>
</evidence>